<evidence type="ECO:0000256" key="1">
    <source>
        <dbReference type="ARBA" id="ARBA00004141"/>
    </source>
</evidence>
<dbReference type="PANTHER" id="PTHR43341">
    <property type="entry name" value="AMINO ACID PERMEASE"/>
    <property type="match status" value="1"/>
</dbReference>
<sequence length="625" mass="69282">METPVHSVPVKTSESVIRLTTIVPDTTVESEAAQHVQEPEDEQVEDRSRKEALCLYLIMALLTSVGLFLGSGAALAVAGPFGGVLAYLLVGTVISSVVSCLGEMTALMPVNAPVVEFPRRFLDRGVGFAVGWMYWFTFVVVAAQNLVIAARTAKLHYDDDKTFLAWGRGENVDAHIWFALFMFTVLIINLFPVKYLGMFDYAMGTMKLVFIVFLIVMSIVLDTIPPRANSYHDGPVGTKYWNLPYESIKSVYQVWSRSGSVQREIGGSAGKLLGMWSACINVMYDYAGLEIFAAPAAESKSLADSESMKMAARKIYIRVMVLYTLAFLTGSFLVPSDHPFINGHAQSTSSRSIFLIAVVEAGIPTLAHFYNVIFLITTLTCAINSVYVASRVLHTLALREQTGPNFITRRLQRCNSGVPMRTVVVTVIMMFLGFMSHNDSEKGPRLDGLASNATVSFLVIYIIICATYLCFYKAFVSLCFYSASKWFMLTHEYHRLKEARASGNPSECYATFYDRNNPRYPYKSHAQWFKALWGMTACTILCIFSGATTFLRTPFDTHGFIVSYISATKFAITVYEFHAGAQSDPVTCGIVYRRRAKSGKASSSFRIMDIRGTTRDRSLGGSGFG</sequence>
<dbReference type="Pfam" id="PF00324">
    <property type="entry name" value="AA_permease"/>
    <property type="match status" value="1"/>
</dbReference>
<evidence type="ECO:0000256" key="5">
    <source>
        <dbReference type="SAM" id="Phobius"/>
    </source>
</evidence>
<comment type="subcellular location">
    <subcellularLocation>
        <location evidence="1">Membrane</location>
        <topology evidence="1">Multi-pass membrane protein</topology>
    </subcellularLocation>
</comment>
<dbReference type="OrthoDB" id="3900342at2759"/>
<feature type="transmembrane region" description="Helical" evidence="5">
    <location>
        <begin position="201"/>
        <end position="221"/>
    </location>
</feature>
<feature type="transmembrane region" description="Helical" evidence="5">
    <location>
        <begin position="84"/>
        <end position="112"/>
    </location>
</feature>
<evidence type="ECO:0000256" key="4">
    <source>
        <dbReference type="ARBA" id="ARBA00023136"/>
    </source>
</evidence>
<proteinExistence type="predicted"/>
<accession>C5PAK0</accession>
<name>C5PAK0_COCP7</name>
<feature type="transmembrane region" description="Helical" evidence="5">
    <location>
        <begin position="455"/>
        <end position="481"/>
    </location>
</feature>
<feature type="transmembrane region" description="Helical" evidence="5">
    <location>
        <begin position="132"/>
        <end position="153"/>
    </location>
</feature>
<feature type="transmembrane region" description="Helical" evidence="5">
    <location>
        <begin position="55"/>
        <end position="77"/>
    </location>
</feature>
<evidence type="ECO:0000256" key="2">
    <source>
        <dbReference type="ARBA" id="ARBA00022692"/>
    </source>
</evidence>
<dbReference type="VEuPathDB" id="FungiDB:CPC735_009380"/>
<evidence type="ECO:0000313" key="8">
    <source>
        <dbReference type="Proteomes" id="UP000009084"/>
    </source>
</evidence>
<evidence type="ECO:0000256" key="3">
    <source>
        <dbReference type="ARBA" id="ARBA00022989"/>
    </source>
</evidence>
<gene>
    <name evidence="7" type="ORF">CPC735_009380</name>
</gene>
<feature type="transmembrane region" description="Helical" evidence="5">
    <location>
        <begin position="315"/>
        <end position="334"/>
    </location>
</feature>
<keyword evidence="2 5" id="KW-0812">Transmembrane</keyword>
<dbReference type="HOGENOM" id="CLU_007946_13_0_1"/>
<dbReference type="GO" id="GO:0015171">
    <property type="term" value="F:amino acid transmembrane transporter activity"/>
    <property type="evidence" value="ECO:0007669"/>
    <property type="project" value="TreeGrafter"/>
</dbReference>
<dbReference type="InterPro" id="IPR050524">
    <property type="entry name" value="APC_YAT"/>
</dbReference>
<dbReference type="Proteomes" id="UP000009084">
    <property type="component" value="Unassembled WGS sequence"/>
</dbReference>
<organism evidence="7 8">
    <name type="scientific">Coccidioides posadasii (strain C735)</name>
    <name type="common">Valley fever fungus</name>
    <dbReference type="NCBI Taxonomy" id="222929"/>
    <lineage>
        <taxon>Eukaryota</taxon>
        <taxon>Fungi</taxon>
        <taxon>Dikarya</taxon>
        <taxon>Ascomycota</taxon>
        <taxon>Pezizomycotina</taxon>
        <taxon>Eurotiomycetes</taxon>
        <taxon>Eurotiomycetidae</taxon>
        <taxon>Onygenales</taxon>
        <taxon>Onygenaceae</taxon>
        <taxon>Coccidioides</taxon>
    </lineage>
</organism>
<feature type="transmembrane region" description="Helical" evidence="5">
    <location>
        <begin position="174"/>
        <end position="195"/>
    </location>
</feature>
<feature type="transmembrane region" description="Helical" evidence="5">
    <location>
        <begin position="531"/>
        <end position="551"/>
    </location>
</feature>
<evidence type="ECO:0000259" key="6">
    <source>
        <dbReference type="Pfam" id="PF00324"/>
    </source>
</evidence>
<feature type="domain" description="Amino acid permease/ SLC12A" evidence="6">
    <location>
        <begin position="59"/>
        <end position="475"/>
    </location>
</feature>
<dbReference type="InterPro" id="IPR004841">
    <property type="entry name" value="AA-permease/SLC12A_dom"/>
</dbReference>
<keyword evidence="4 5" id="KW-0472">Membrane</keyword>
<protein>
    <submittedName>
        <fullName evidence="7">Amino acid permease family protein</fullName>
    </submittedName>
</protein>
<dbReference type="EMBL" id="ACFW01000030">
    <property type="protein sequence ID" value="EER26762.1"/>
    <property type="molecule type" value="Genomic_DNA"/>
</dbReference>
<dbReference type="PANTHER" id="PTHR43341:SF35">
    <property type="entry name" value="ACID TRANSPORTER, PUTATIVE-RELATED"/>
    <property type="match status" value="1"/>
</dbReference>
<dbReference type="GO" id="GO:0016020">
    <property type="term" value="C:membrane"/>
    <property type="evidence" value="ECO:0007669"/>
    <property type="project" value="UniProtKB-SubCell"/>
</dbReference>
<comment type="caution">
    <text evidence="7">The sequence shown here is derived from an EMBL/GenBank/DDBJ whole genome shotgun (WGS) entry which is preliminary data.</text>
</comment>
<reference evidence="7 8" key="1">
    <citation type="journal article" date="2009" name="Genome Res.">
        <title>Comparative genomic analyses of the human fungal pathogens Coccidioides and their relatives.</title>
        <authorList>
            <person name="Sharpton T.J."/>
            <person name="Stajich J.E."/>
            <person name="Rounsley S.D."/>
            <person name="Gardner M.J."/>
            <person name="Wortman J.R."/>
            <person name="Jordar V.S."/>
            <person name="Maiti R."/>
            <person name="Kodira C.D."/>
            <person name="Neafsey D.E."/>
            <person name="Zeng Q."/>
            <person name="Hung C.-Y."/>
            <person name="McMahan C."/>
            <person name="Muszewska A."/>
            <person name="Grynberg M."/>
            <person name="Mandel M.A."/>
            <person name="Kellner E.M."/>
            <person name="Barker B.M."/>
            <person name="Galgiani J.N."/>
            <person name="Orbach M.J."/>
            <person name="Kirkland T.N."/>
            <person name="Cole G.T."/>
            <person name="Henn M.R."/>
            <person name="Birren B.W."/>
            <person name="Taylor J.W."/>
        </authorList>
    </citation>
    <scope>NUCLEOTIDE SEQUENCE [LARGE SCALE GENOMIC DNA]</scope>
    <source>
        <strain evidence="8">C735</strain>
    </source>
</reference>
<dbReference type="AlphaFoldDB" id="C5PAK0"/>
<feature type="transmembrane region" description="Helical" evidence="5">
    <location>
        <begin position="418"/>
        <end position="435"/>
    </location>
</feature>
<keyword evidence="3 5" id="KW-1133">Transmembrane helix</keyword>
<evidence type="ECO:0000313" key="7">
    <source>
        <dbReference type="EMBL" id="EER26762.1"/>
    </source>
</evidence>
<dbReference type="Gene3D" id="1.20.1740.10">
    <property type="entry name" value="Amino acid/polyamine transporter I"/>
    <property type="match status" value="1"/>
</dbReference>
<feature type="transmembrane region" description="Helical" evidence="5">
    <location>
        <begin position="369"/>
        <end position="389"/>
    </location>
</feature>